<dbReference type="EMBL" id="UINC01190796">
    <property type="protein sequence ID" value="SVE05126.1"/>
    <property type="molecule type" value="Genomic_DNA"/>
</dbReference>
<dbReference type="InterPro" id="IPR011042">
    <property type="entry name" value="6-blade_b-propeller_TolB-like"/>
</dbReference>
<reference evidence="1" key="1">
    <citation type="submission" date="2018-05" db="EMBL/GenBank/DDBJ databases">
        <authorList>
            <person name="Lanie J.A."/>
            <person name="Ng W.-L."/>
            <person name="Kazmierczak K.M."/>
            <person name="Andrzejewski T.M."/>
            <person name="Davidsen T.M."/>
            <person name="Wayne K.J."/>
            <person name="Tettelin H."/>
            <person name="Glass J.I."/>
            <person name="Rusch D."/>
            <person name="Podicherti R."/>
            <person name="Tsui H.-C.T."/>
            <person name="Winkler M.E."/>
        </authorList>
    </citation>
    <scope>NUCLEOTIDE SEQUENCE</scope>
</reference>
<gene>
    <name evidence="1" type="ORF">METZ01_LOCUS457980</name>
</gene>
<protein>
    <submittedName>
        <fullName evidence="1">Uncharacterized protein</fullName>
    </submittedName>
</protein>
<accession>A0A383AB61</accession>
<dbReference type="PANTHER" id="PTHR19328">
    <property type="entry name" value="HEDGEHOG-INTERACTING PROTEIN"/>
    <property type="match status" value="1"/>
</dbReference>
<dbReference type="Gene3D" id="2.120.10.30">
    <property type="entry name" value="TolB, C-terminal domain"/>
    <property type="match status" value="1"/>
</dbReference>
<sequence length="245" mass="28522">KPEILFAGFRNPWNFSFDSETGDIYIPDVGSEYIEELNVVKYDDFNNFLNFGAGCFEGSYRIYDKHYEDAINTEKICLKNINNPLIKMVKPKLQYFHDSLISTNKKYGNSIIGGVVYKNIKSIWHNHYFFGDLVSNNIWYLDTNKTKNYIGINLLFGDDLDLGLTSITQIDDKLLATSYMGSIYEIVLPDKKNYEKSIYNRPIIYSKLYGVDIMNKSSEVIYTSESGFYKLLLKVRKFKKKFFGQ</sequence>
<proteinExistence type="predicted"/>
<evidence type="ECO:0000313" key="1">
    <source>
        <dbReference type="EMBL" id="SVE05126.1"/>
    </source>
</evidence>
<feature type="non-terminal residue" evidence="1">
    <location>
        <position position="1"/>
    </location>
</feature>
<dbReference type="PANTHER" id="PTHR19328:SF75">
    <property type="entry name" value="ALDOSE SUGAR DEHYDROGENASE YLII"/>
    <property type="match status" value="1"/>
</dbReference>
<dbReference type="AlphaFoldDB" id="A0A383AB61"/>
<organism evidence="1">
    <name type="scientific">marine metagenome</name>
    <dbReference type="NCBI Taxonomy" id="408172"/>
    <lineage>
        <taxon>unclassified sequences</taxon>
        <taxon>metagenomes</taxon>
        <taxon>ecological metagenomes</taxon>
    </lineage>
</organism>
<name>A0A383AB61_9ZZZZ</name>